<dbReference type="PANTHER" id="PTHR12302">
    <property type="entry name" value="EBNA2 BINDING PROTEIN P100"/>
    <property type="match status" value="1"/>
</dbReference>
<dbReference type="PANTHER" id="PTHR12302:SF3">
    <property type="entry name" value="SERINE_THREONINE-PROTEIN KINASE 31"/>
    <property type="match status" value="1"/>
</dbReference>
<evidence type="ECO:0000259" key="5">
    <source>
        <dbReference type="PROSITE" id="PS51841"/>
    </source>
</evidence>
<dbReference type="SMART" id="SM00318">
    <property type="entry name" value="SNc"/>
    <property type="match status" value="1"/>
</dbReference>
<keyword evidence="1" id="KW-0540">Nuclease</keyword>
<evidence type="ECO:0008006" key="7">
    <source>
        <dbReference type="Google" id="ProtNLM"/>
    </source>
</evidence>
<evidence type="ECO:0000259" key="4">
    <source>
        <dbReference type="PROSITE" id="PS50830"/>
    </source>
</evidence>
<dbReference type="AlphaFoldDB" id="A0A7G9Z5K3"/>
<dbReference type="Gene3D" id="2.60.40.1260">
    <property type="entry name" value="Lamin Tail domain"/>
    <property type="match status" value="1"/>
</dbReference>
<proteinExistence type="predicted"/>
<protein>
    <recommendedName>
        <fullName evidence="7">TNase-like domain-containing protein</fullName>
    </recommendedName>
</protein>
<dbReference type="InterPro" id="IPR035437">
    <property type="entry name" value="SNase_OB-fold_sf"/>
</dbReference>
<dbReference type="EMBL" id="MT631617">
    <property type="protein sequence ID" value="QNO55537.1"/>
    <property type="molecule type" value="Genomic_DNA"/>
</dbReference>
<dbReference type="InterPro" id="IPR001322">
    <property type="entry name" value="Lamin_tail_dom"/>
</dbReference>
<accession>A0A7G9Z5K3</accession>
<feature type="domain" description="LTD" evidence="5">
    <location>
        <begin position="28"/>
        <end position="125"/>
    </location>
</feature>
<dbReference type="PROSITE" id="PS01123">
    <property type="entry name" value="TNASE_1"/>
    <property type="match status" value="1"/>
</dbReference>
<dbReference type="PROSITE" id="PS51841">
    <property type="entry name" value="LTD"/>
    <property type="match status" value="1"/>
</dbReference>
<organism evidence="6">
    <name type="scientific">Candidatus Methanophaga sp. ANME-1 ERB7</name>
    <dbReference type="NCBI Taxonomy" id="2759913"/>
    <lineage>
        <taxon>Archaea</taxon>
        <taxon>Methanobacteriati</taxon>
        <taxon>Methanobacteriota</taxon>
        <taxon>Stenosarchaea group</taxon>
        <taxon>Methanomicrobia</taxon>
        <taxon>Candidatus Methanophagales</taxon>
        <taxon>Candidatus Methanophagaceae</taxon>
        <taxon>Candidatus Methanophaga</taxon>
    </lineage>
</organism>
<dbReference type="Gene3D" id="2.40.50.90">
    <property type="match status" value="1"/>
</dbReference>
<evidence type="ECO:0000256" key="1">
    <source>
        <dbReference type="ARBA" id="ARBA00022722"/>
    </source>
</evidence>
<dbReference type="InterPro" id="IPR002071">
    <property type="entry name" value="Thermonucl_AS"/>
</dbReference>
<dbReference type="InterPro" id="IPR036415">
    <property type="entry name" value="Lamin_tail_dom_sf"/>
</dbReference>
<dbReference type="Pfam" id="PF00932">
    <property type="entry name" value="LTD"/>
    <property type="match status" value="1"/>
</dbReference>
<dbReference type="PROSITE" id="PS51257">
    <property type="entry name" value="PROKAR_LIPOPROTEIN"/>
    <property type="match status" value="1"/>
</dbReference>
<dbReference type="Pfam" id="PF00565">
    <property type="entry name" value="SNase"/>
    <property type="match status" value="1"/>
</dbReference>
<dbReference type="GO" id="GO:0004519">
    <property type="term" value="F:endonuclease activity"/>
    <property type="evidence" value="ECO:0007669"/>
    <property type="project" value="UniProtKB-KW"/>
</dbReference>
<name>A0A7G9Z5K3_9EURY</name>
<dbReference type="SUPFAM" id="SSF50199">
    <property type="entry name" value="Staphylococcal nuclease"/>
    <property type="match status" value="1"/>
</dbReference>
<gene>
    <name evidence="6" type="ORF">IBJMOJJD_00022</name>
</gene>
<keyword evidence="2" id="KW-0255">Endonuclease</keyword>
<dbReference type="GO" id="GO:0003676">
    <property type="term" value="F:nucleic acid binding"/>
    <property type="evidence" value="ECO:0007669"/>
    <property type="project" value="InterPro"/>
</dbReference>
<dbReference type="GO" id="GO:0016787">
    <property type="term" value="F:hydrolase activity"/>
    <property type="evidence" value="ECO:0007669"/>
    <property type="project" value="UniProtKB-KW"/>
</dbReference>
<keyword evidence="3" id="KW-0378">Hydrolase</keyword>
<dbReference type="PROSITE" id="PS50830">
    <property type="entry name" value="TNASE_3"/>
    <property type="match status" value="1"/>
</dbReference>
<sequence>MQQIKIIISIVLAAIFLTAIGIACIDLPPSAVIIYAFDQNPAGLDEGNEWVTIHNPTNKSVDIENWTLETTNGSAASVGIAEGTTLYPGANITFSPSYRWIDNNNESIILRDAVGEVVDRTPVVNDNESDNRYWMRNNSGWTFGVRDLEKGKLWSGYVKNVVDGDTVDVHFNICGVPRIRLVGIDAPEIGEEGYEEAKEFLNETCMWEEVKLDVDDEKQYDPYYRILAVVYVNETNVNEKMVREGYAKVMYIPPSEFDCREWDV</sequence>
<reference evidence="6" key="1">
    <citation type="submission" date="2020-06" db="EMBL/GenBank/DDBJ databases">
        <title>Unique genomic features of the anaerobic methanotrophic archaea.</title>
        <authorList>
            <person name="Chadwick G.L."/>
            <person name="Skennerton C.T."/>
            <person name="Laso-Perez R."/>
            <person name="Leu A.O."/>
            <person name="Speth D.R."/>
            <person name="Yu H."/>
            <person name="Morgan-Lang C."/>
            <person name="Hatzenpichler R."/>
            <person name="Goudeau D."/>
            <person name="Malmstrom R."/>
            <person name="Brazelton W.J."/>
            <person name="Woyke T."/>
            <person name="Hallam S.J."/>
            <person name="Tyson G.W."/>
            <person name="Wegener G."/>
            <person name="Boetius A."/>
            <person name="Orphan V."/>
        </authorList>
    </citation>
    <scope>NUCLEOTIDE SEQUENCE</scope>
</reference>
<dbReference type="SUPFAM" id="SSF74853">
    <property type="entry name" value="Lamin A/C globular tail domain"/>
    <property type="match status" value="1"/>
</dbReference>
<evidence type="ECO:0000256" key="3">
    <source>
        <dbReference type="ARBA" id="ARBA00022801"/>
    </source>
</evidence>
<feature type="domain" description="TNase-like" evidence="4">
    <location>
        <begin position="152"/>
        <end position="264"/>
    </location>
</feature>
<evidence type="ECO:0000256" key="2">
    <source>
        <dbReference type="ARBA" id="ARBA00022759"/>
    </source>
</evidence>
<dbReference type="InterPro" id="IPR016071">
    <property type="entry name" value="Staphylococal_nuclease_OB-fold"/>
</dbReference>
<evidence type="ECO:0000313" key="6">
    <source>
        <dbReference type="EMBL" id="QNO55537.1"/>
    </source>
</evidence>